<proteinExistence type="predicted"/>
<reference evidence="8 9" key="1">
    <citation type="submission" date="2018-03" db="EMBL/GenBank/DDBJ databases">
        <title>Genomic Encyclopedia of Archaeal and Bacterial Type Strains, Phase II (KMG-II): from individual species to whole genera.</title>
        <authorList>
            <person name="Goeker M."/>
        </authorList>
    </citation>
    <scope>NUCLEOTIDE SEQUENCE [LARGE SCALE GENOMIC DNA]</scope>
    <source>
        <strain evidence="8 9">DSM 100065</strain>
    </source>
</reference>
<gene>
    <name evidence="8" type="ORF">CLV47_103270</name>
</gene>
<dbReference type="CDD" id="cd06170">
    <property type="entry name" value="LuxR_C_like"/>
    <property type="match status" value="1"/>
</dbReference>
<dbReference type="PANTHER" id="PTHR43214:SF24">
    <property type="entry name" value="TRANSCRIPTIONAL REGULATORY PROTEIN NARL-RELATED"/>
    <property type="match status" value="1"/>
</dbReference>
<keyword evidence="9" id="KW-1185">Reference proteome</keyword>
<dbReference type="RefSeq" id="WP_106348162.1">
    <property type="nucleotide sequence ID" value="NZ_PVUE01000003.1"/>
</dbReference>
<organism evidence="8 9">
    <name type="scientific">Antricoccus suffuscus</name>
    <dbReference type="NCBI Taxonomy" id="1629062"/>
    <lineage>
        <taxon>Bacteria</taxon>
        <taxon>Bacillati</taxon>
        <taxon>Actinomycetota</taxon>
        <taxon>Actinomycetes</taxon>
        <taxon>Geodermatophilales</taxon>
        <taxon>Antricoccaceae</taxon>
        <taxon>Antricoccus</taxon>
    </lineage>
</organism>
<evidence type="ECO:0000256" key="5">
    <source>
        <dbReference type="PROSITE-ProRule" id="PRU00169"/>
    </source>
</evidence>
<evidence type="ECO:0000313" key="9">
    <source>
        <dbReference type="Proteomes" id="UP000237752"/>
    </source>
</evidence>
<evidence type="ECO:0000256" key="4">
    <source>
        <dbReference type="ARBA" id="ARBA00023163"/>
    </source>
</evidence>
<feature type="domain" description="Response regulatory" evidence="7">
    <location>
        <begin position="9"/>
        <end position="125"/>
    </location>
</feature>
<dbReference type="PROSITE" id="PS00622">
    <property type="entry name" value="HTH_LUXR_1"/>
    <property type="match status" value="1"/>
</dbReference>
<dbReference type="InterPro" id="IPR039420">
    <property type="entry name" value="WalR-like"/>
</dbReference>
<dbReference type="AlphaFoldDB" id="A0A2T1A3N4"/>
<dbReference type="GO" id="GO:0003677">
    <property type="term" value="F:DNA binding"/>
    <property type="evidence" value="ECO:0007669"/>
    <property type="project" value="UniProtKB-KW"/>
</dbReference>
<keyword evidence="3" id="KW-0238">DNA-binding</keyword>
<dbReference type="Pfam" id="PF00196">
    <property type="entry name" value="GerE"/>
    <property type="match status" value="1"/>
</dbReference>
<feature type="modified residue" description="4-aspartylphosphate" evidence="5">
    <location>
        <position position="60"/>
    </location>
</feature>
<dbReference type="GO" id="GO:0000160">
    <property type="term" value="P:phosphorelay signal transduction system"/>
    <property type="evidence" value="ECO:0007669"/>
    <property type="project" value="InterPro"/>
</dbReference>
<dbReference type="OrthoDB" id="9808843at2"/>
<sequence>MSDNAVPIRVAIVDDQELIRTGVKMIIDSQDDMHVAVEAADGQQALEKLRATRVDVVVMDVRMPRMDGVTATAHLQALPTPPKVLVLTTFDIDKNALAALKAGASGFLLKESRGEDIVEAIRHVHSGDAVIAPSTTKRLLDRLVAADAESTRRDDVLAALTERETDVFRAIATGQSNQEIAGALFLSETTVKTHVRSILRKLDLRDRVQIVITAYESGLMREA</sequence>
<dbReference type="InterPro" id="IPR016032">
    <property type="entry name" value="Sig_transdc_resp-reg_C-effctor"/>
</dbReference>
<evidence type="ECO:0000313" key="8">
    <source>
        <dbReference type="EMBL" id="PRZ43212.1"/>
    </source>
</evidence>
<dbReference type="GO" id="GO:0006355">
    <property type="term" value="P:regulation of DNA-templated transcription"/>
    <property type="evidence" value="ECO:0007669"/>
    <property type="project" value="InterPro"/>
</dbReference>
<dbReference type="SUPFAM" id="SSF52172">
    <property type="entry name" value="CheY-like"/>
    <property type="match status" value="1"/>
</dbReference>
<dbReference type="Pfam" id="PF00072">
    <property type="entry name" value="Response_reg"/>
    <property type="match status" value="1"/>
</dbReference>
<dbReference type="PRINTS" id="PR00038">
    <property type="entry name" value="HTHLUXR"/>
</dbReference>
<dbReference type="PANTHER" id="PTHR43214">
    <property type="entry name" value="TWO-COMPONENT RESPONSE REGULATOR"/>
    <property type="match status" value="1"/>
</dbReference>
<dbReference type="CDD" id="cd17535">
    <property type="entry name" value="REC_NarL-like"/>
    <property type="match status" value="1"/>
</dbReference>
<accession>A0A2T1A3N4</accession>
<dbReference type="InterPro" id="IPR058245">
    <property type="entry name" value="NreC/VraR/RcsB-like_REC"/>
</dbReference>
<evidence type="ECO:0000256" key="1">
    <source>
        <dbReference type="ARBA" id="ARBA00022553"/>
    </source>
</evidence>
<dbReference type="PROSITE" id="PS50043">
    <property type="entry name" value="HTH_LUXR_2"/>
    <property type="match status" value="1"/>
</dbReference>
<name>A0A2T1A3N4_9ACTN</name>
<dbReference type="InterPro" id="IPR000792">
    <property type="entry name" value="Tscrpt_reg_LuxR_C"/>
</dbReference>
<dbReference type="SMART" id="SM00421">
    <property type="entry name" value="HTH_LUXR"/>
    <property type="match status" value="1"/>
</dbReference>
<evidence type="ECO:0000256" key="3">
    <source>
        <dbReference type="ARBA" id="ARBA00023125"/>
    </source>
</evidence>
<dbReference type="SMART" id="SM00448">
    <property type="entry name" value="REC"/>
    <property type="match status" value="1"/>
</dbReference>
<evidence type="ECO:0000256" key="2">
    <source>
        <dbReference type="ARBA" id="ARBA00023015"/>
    </source>
</evidence>
<dbReference type="InterPro" id="IPR011006">
    <property type="entry name" value="CheY-like_superfamily"/>
</dbReference>
<evidence type="ECO:0000259" key="7">
    <source>
        <dbReference type="PROSITE" id="PS50110"/>
    </source>
</evidence>
<dbReference type="SUPFAM" id="SSF46894">
    <property type="entry name" value="C-terminal effector domain of the bipartite response regulators"/>
    <property type="match status" value="1"/>
</dbReference>
<comment type="caution">
    <text evidence="8">The sequence shown here is derived from an EMBL/GenBank/DDBJ whole genome shotgun (WGS) entry which is preliminary data.</text>
</comment>
<dbReference type="PROSITE" id="PS50110">
    <property type="entry name" value="RESPONSE_REGULATORY"/>
    <property type="match status" value="1"/>
</dbReference>
<protein>
    <submittedName>
        <fullName evidence="8">LuxR family two component transcriptional regulator</fullName>
    </submittedName>
</protein>
<keyword evidence="2" id="KW-0805">Transcription regulation</keyword>
<keyword evidence="4" id="KW-0804">Transcription</keyword>
<dbReference type="EMBL" id="PVUE01000003">
    <property type="protein sequence ID" value="PRZ43212.1"/>
    <property type="molecule type" value="Genomic_DNA"/>
</dbReference>
<evidence type="ECO:0000259" key="6">
    <source>
        <dbReference type="PROSITE" id="PS50043"/>
    </source>
</evidence>
<feature type="domain" description="HTH luxR-type" evidence="6">
    <location>
        <begin position="153"/>
        <end position="218"/>
    </location>
</feature>
<dbReference type="Gene3D" id="3.40.50.2300">
    <property type="match status" value="1"/>
</dbReference>
<dbReference type="Proteomes" id="UP000237752">
    <property type="component" value="Unassembled WGS sequence"/>
</dbReference>
<keyword evidence="1 5" id="KW-0597">Phosphoprotein</keyword>
<dbReference type="InterPro" id="IPR001789">
    <property type="entry name" value="Sig_transdc_resp-reg_receiver"/>
</dbReference>